<evidence type="ECO:0000256" key="6">
    <source>
        <dbReference type="SAM" id="Phobius"/>
    </source>
</evidence>
<proteinExistence type="predicted"/>
<accession>A0ABR7F3M1</accession>
<keyword evidence="4 6" id="KW-1133">Transmembrane helix</keyword>
<evidence type="ECO:0000256" key="2">
    <source>
        <dbReference type="ARBA" id="ARBA00022475"/>
    </source>
</evidence>
<keyword evidence="3 6" id="KW-0812">Transmembrane</keyword>
<feature type="transmembrane region" description="Helical" evidence="6">
    <location>
        <begin position="336"/>
        <end position="355"/>
    </location>
</feature>
<dbReference type="RefSeq" id="WP_186840465.1">
    <property type="nucleotide sequence ID" value="NZ_JACOOZ010000006.1"/>
</dbReference>
<comment type="subcellular location">
    <subcellularLocation>
        <location evidence="1">Cell membrane</location>
        <topology evidence="1">Multi-pass membrane protein</topology>
    </subcellularLocation>
</comment>
<dbReference type="CDD" id="cd07731">
    <property type="entry name" value="ComA-like_MBL-fold"/>
    <property type="match status" value="1"/>
</dbReference>
<feature type="transmembrane region" description="Helical" evidence="6">
    <location>
        <begin position="462"/>
        <end position="480"/>
    </location>
</feature>
<feature type="transmembrane region" description="Helical" evidence="6">
    <location>
        <begin position="272"/>
        <end position="298"/>
    </location>
</feature>
<feature type="transmembrane region" description="Helical" evidence="6">
    <location>
        <begin position="367"/>
        <end position="386"/>
    </location>
</feature>
<dbReference type="EMBL" id="JACOOZ010000006">
    <property type="protein sequence ID" value="MBC5668208.1"/>
    <property type="molecule type" value="Genomic_DNA"/>
</dbReference>
<feature type="transmembrane region" description="Helical" evidence="6">
    <location>
        <begin position="398"/>
        <end position="421"/>
    </location>
</feature>
<feature type="transmembrane region" description="Helical" evidence="6">
    <location>
        <begin position="232"/>
        <end position="260"/>
    </location>
</feature>
<dbReference type="Proteomes" id="UP000597877">
    <property type="component" value="Unassembled WGS sequence"/>
</dbReference>
<feature type="transmembrane region" description="Helical" evidence="6">
    <location>
        <begin position="310"/>
        <end position="330"/>
    </location>
</feature>
<dbReference type="SUPFAM" id="SSF56281">
    <property type="entry name" value="Metallo-hydrolase/oxidoreductase"/>
    <property type="match status" value="1"/>
</dbReference>
<dbReference type="Gene3D" id="3.60.15.10">
    <property type="entry name" value="Ribonuclease Z/Hydroxyacylglutathione hydrolase-like"/>
    <property type="match status" value="1"/>
</dbReference>
<dbReference type="PANTHER" id="PTHR30619:SF7">
    <property type="entry name" value="BETA-LACTAMASE DOMAIN PROTEIN"/>
    <property type="match status" value="1"/>
</dbReference>
<dbReference type="InterPro" id="IPR004797">
    <property type="entry name" value="Competence_ComEC/Rec2"/>
</dbReference>
<organism evidence="8 9">
    <name type="scientific">Eubacterium segne</name>
    <dbReference type="NCBI Taxonomy" id="2763045"/>
    <lineage>
        <taxon>Bacteria</taxon>
        <taxon>Bacillati</taxon>
        <taxon>Bacillota</taxon>
        <taxon>Clostridia</taxon>
        <taxon>Eubacteriales</taxon>
        <taxon>Eubacteriaceae</taxon>
        <taxon>Eubacterium</taxon>
    </lineage>
</organism>
<evidence type="ECO:0000256" key="4">
    <source>
        <dbReference type="ARBA" id="ARBA00022989"/>
    </source>
</evidence>
<evidence type="ECO:0000256" key="1">
    <source>
        <dbReference type="ARBA" id="ARBA00004651"/>
    </source>
</evidence>
<dbReference type="Pfam" id="PF03772">
    <property type="entry name" value="Competence"/>
    <property type="match status" value="1"/>
</dbReference>
<comment type="caution">
    <text evidence="8">The sequence shown here is derived from an EMBL/GenBank/DDBJ whole genome shotgun (WGS) entry which is preliminary data.</text>
</comment>
<gene>
    <name evidence="8" type="ORF">H8S00_09455</name>
</gene>
<reference evidence="8 9" key="1">
    <citation type="submission" date="2020-08" db="EMBL/GenBank/DDBJ databases">
        <title>Genome public.</title>
        <authorList>
            <person name="Liu C."/>
            <person name="Sun Q."/>
        </authorList>
    </citation>
    <scope>NUCLEOTIDE SEQUENCE [LARGE SCALE GENOMIC DNA]</scope>
    <source>
        <strain evidence="8 9">BX4</strain>
    </source>
</reference>
<feature type="domain" description="Metallo-beta-lactamase" evidence="7">
    <location>
        <begin position="550"/>
        <end position="753"/>
    </location>
</feature>
<keyword evidence="2" id="KW-1003">Cell membrane</keyword>
<feature type="transmembrane region" description="Helical" evidence="6">
    <location>
        <begin position="44"/>
        <end position="61"/>
    </location>
</feature>
<keyword evidence="9" id="KW-1185">Reference proteome</keyword>
<feature type="transmembrane region" description="Helical" evidence="6">
    <location>
        <begin position="7"/>
        <end position="38"/>
    </location>
</feature>
<dbReference type="Pfam" id="PF00753">
    <property type="entry name" value="Lactamase_B"/>
    <property type="match status" value="1"/>
</dbReference>
<evidence type="ECO:0000313" key="8">
    <source>
        <dbReference type="EMBL" id="MBC5668208.1"/>
    </source>
</evidence>
<dbReference type="InterPro" id="IPR036866">
    <property type="entry name" value="RibonucZ/Hydroxyglut_hydro"/>
</dbReference>
<dbReference type="InterPro" id="IPR001279">
    <property type="entry name" value="Metallo-B-lactamas"/>
</dbReference>
<feature type="transmembrane region" description="Helical" evidence="6">
    <location>
        <begin position="518"/>
        <end position="536"/>
    </location>
</feature>
<evidence type="ECO:0000256" key="5">
    <source>
        <dbReference type="ARBA" id="ARBA00023136"/>
    </source>
</evidence>
<protein>
    <submittedName>
        <fullName evidence="8">DNA internalization-related competence protein ComEC/Rec2</fullName>
    </submittedName>
</protein>
<dbReference type="PANTHER" id="PTHR30619">
    <property type="entry name" value="DNA INTERNALIZATION/COMPETENCE PROTEIN COMEC/REC2"/>
    <property type="match status" value="1"/>
</dbReference>
<keyword evidence="5 6" id="KW-0472">Membrane</keyword>
<dbReference type="InterPro" id="IPR052159">
    <property type="entry name" value="Competence_DNA_uptake"/>
</dbReference>
<dbReference type="NCBIfam" id="TIGR00361">
    <property type="entry name" value="ComEC_Rec2"/>
    <property type="match status" value="1"/>
</dbReference>
<sequence length="800" mass="89410">MKRPIFVLLLVFVLGEVIAVLKLNIAVFIPVILIMVIIKIITKKHVGVFVVIFLFISLGFLNTNNKMLQRDVAWKLGNIEGEGQGSVDKILKTQYGYNVYLKNALINNRECGNIIAYFQSEPDLKIGNKIYLKGKFQQFEVARNKGNFDSKKYYLSIGITTKIAVKEYYVSDDNYDFLRDKLCTLREYVVGMFSKLCDTNGKDKWLYGNKAGIFSAILMGDKTELDQEIKDLYSLSGIAHILAISGLHISLIGMFLYSLLRKRFSFATSSALTIAVVTLFAITSGMGIATIRAFVMFVLKLIGEILGRKYDYITAISLSALILLADNPFIIINSGFQMSFCAMITITIIWPKVVYLINIKSKIANSIVLSLCIGIFMNPVIAYNYFQLPTYSFMLNIIVVPLLGIVVISAIAGSGMGFLSILMGKTALTPGCLILEVYTFLCENVLKIPGAVIVVGKPTIKIIVLYYMVIVFFLFCFTLVRKNYEKDCNIKEMIDENGKKVISSQIILKKQRKFDFKIRLAVMGISILSGFFIYYTPSKGLDIQFMDVGQGDGIFIKADDGTTIIIDGGSSDVKNVAKYRMIPCIKASGTGVIDYAVITHADKDHISGIEEILNMNTENGLTIRNLVMPHVSYEDEAYDELLTAAKTKGIQVLYIKEGDTMKLGKVEIKCIHPDGKYISDNRNDYSTVLSLKYENFSALFTGDIPAEIEKSIINKIDNNYTILKVAHHGSKYSSDMEFLKKVMPAYSVISVGEDNSYGHPGTETINKLKSLNSKILRTDLSGEIEIFSKENNMEIDVMKN</sequence>
<evidence type="ECO:0000256" key="3">
    <source>
        <dbReference type="ARBA" id="ARBA00022692"/>
    </source>
</evidence>
<evidence type="ECO:0000259" key="7">
    <source>
        <dbReference type="SMART" id="SM00849"/>
    </source>
</evidence>
<dbReference type="NCBIfam" id="TIGR00360">
    <property type="entry name" value="ComEC_N-term"/>
    <property type="match status" value="1"/>
</dbReference>
<dbReference type="InterPro" id="IPR004477">
    <property type="entry name" value="ComEC_N"/>
</dbReference>
<dbReference type="InterPro" id="IPR035681">
    <property type="entry name" value="ComA-like_MBL"/>
</dbReference>
<feature type="transmembrane region" description="Helical" evidence="6">
    <location>
        <begin position="433"/>
        <end position="456"/>
    </location>
</feature>
<name>A0ABR7F3M1_9FIRM</name>
<evidence type="ECO:0000313" key="9">
    <source>
        <dbReference type="Proteomes" id="UP000597877"/>
    </source>
</evidence>
<dbReference type="SMART" id="SM00849">
    <property type="entry name" value="Lactamase_B"/>
    <property type="match status" value="1"/>
</dbReference>